<dbReference type="GO" id="GO:0016887">
    <property type="term" value="F:ATP hydrolysis activity"/>
    <property type="evidence" value="ECO:0007669"/>
    <property type="project" value="InterPro"/>
</dbReference>
<feature type="coiled-coil region" evidence="1">
    <location>
        <begin position="792"/>
        <end position="826"/>
    </location>
</feature>
<dbReference type="InterPro" id="IPR004843">
    <property type="entry name" value="Calcineurin-like_PHP"/>
</dbReference>
<evidence type="ECO:0000259" key="2">
    <source>
        <dbReference type="Pfam" id="PF00149"/>
    </source>
</evidence>
<name>A0A8S5U1S0_9CAUD</name>
<reference evidence="4" key="1">
    <citation type="journal article" date="2021" name="Proc. Natl. Acad. Sci. U.S.A.">
        <title>A Catalog of Tens of Thousands of Viruses from Human Metagenomes Reveals Hidden Associations with Chronic Diseases.</title>
        <authorList>
            <person name="Tisza M.J."/>
            <person name="Buck C.B."/>
        </authorList>
    </citation>
    <scope>NUCLEOTIDE SEQUENCE</scope>
    <source>
        <strain evidence="4">CtdHi7</strain>
    </source>
</reference>
<feature type="coiled-coil region" evidence="1">
    <location>
        <begin position="1008"/>
        <end position="1097"/>
    </location>
</feature>
<dbReference type="SUPFAM" id="SSF56300">
    <property type="entry name" value="Metallo-dependent phosphatases"/>
    <property type="match status" value="1"/>
</dbReference>
<dbReference type="GO" id="GO:0006302">
    <property type="term" value="P:double-strand break repair"/>
    <property type="evidence" value="ECO:0007669"/>
    <property type="project" value="InterPro"/>
</dbReference>
<evidence type="ECO:0000313" key="4">
    <source>
        <dbReference type="EMBL" id="DAF88412.1"/>
    </source>
</evidence>
<dbReference type="Gene3D" id="3.40.50.300">
    <property type="entry name" value="P-loop containing nucleotide triphosphate hydrolases"/>
    <property type="match status" value="2"/>
</dbReference>
<feature type="coiled-coil region" evidence="1">
    <location>
        <begin position="943"/>
        <end position="977"/>
    </location>
</feature>
<keyword evidence="1" id="KW-0175">Coiled coil</keyword>
<evidence type="ECO:0000256" key="1">
    <source>
        <dbReference type="SAM" id="Coils"/>
    </source>
</evidence>
<dbReference type="Gene3D" id="3.60.21.10">
    <property type="match status" value="1"/>
</dbReference>
<proteinExistence type="predicted"/>
<dbReference type="EMBL" id="BK015985">
    <property type="protein sequence ID" value="DAF88412.1"/>
    <property type="molecule type" value="Genomic_DNA"/>
</dbReference>
<dbReference type="InterPro" id="IPR038729">
    <property type="entry name" value="Rad50/SbcC_AAA"/>
</dbReference>
<dbReference type="Pfam" id="PF00149">
    <property type="entry name" value="Metallophos"/>
    <property type="match status" value="1"/>
</dbReference>
<dbReference type="PANTHER" id="PTHR32114:SF2">
    <property type="entry name" value="ABC TRANSPORTER ABCH.3"/>
    <property type="match status" value="1"/>
</dbReference>
<dbReference type="Pfam" id="PF13476">
    <property type="entry name" value="AAA_23"/>
    <property type="match status" value="1"/>
</dbReference>
<accession>A0A8S5U1S0</accession>
<protein>
    <submittedName>
        <fullName evidence="4">STRUCTURAL MAINTENANCE OF CHROMOSOMES PROTEIN</fullName>
    </submittedName>
</protein>
<feature type="domain" description="Rad50/SbcC-type AAA" evidence="3">
    <location>
        <begin position="418"/>
        <end position="632"/>
    </location>
</feature>
<dbReference type="SUPFAM" id="SSF52540">
    <property type="entry name" value="P-loop containing nucleoside triphosphate hydrolases"/>
    <property type="match status" value="1"/>
</dbReference>
<dbReference type="PANTHER" id="PTHR32114">
    <property type="entry name" value="ABC TRANSPORTER ABCH.3"/>
    <property type="match status" value="1"/>
</dbReference>
<feature type="coiled-coil region" evidence="1">
    <location>
        <begin position="713"/>
        <end position="768"/>
    </location>
</feature>
<sequence>MKILHTGDWHIGNFPGPERNGENVRFNDICHCLDTLVVKAEEAAPDFIVIAGDVFHQAKVWSDRGLKENRTATHYIRLLEKIAPVVIVRGTPNHDSEQQYENLVSAFEGDDSVHIITEPQTLKVYGYHSGVSVQIAGLPGFDRGFYRAKHPGLSKEEENEVFTEELEKIILGLKANCDNSAPTVLVSHFTIPGCNMESGQTAFFSAFEPVVYPSALMAAGFDLNCFGHIHRPQHIDEAGPTYYCGAVSALNFNDEGQERGFYIHDIDTDGVHSTFYALPTREYKTIRLEDEGVARIISGEMEWLNAENDYAGKVVRVLYSCTDEHNKALNKAALETFLYEGGAFWVQEITPAKISITVNKEAMSDDNSPEEHLRRYFGDKEYSPERIAELIDTAAPFISEAAEAKGSGAHTGVFIPLKIEVKNYRNYRDESFDYDGIRFCTINGENGAGKSSLFMDAMLDALFEEPREGDLTGWICNDPDVRSGSIQFTFSIGEATYRVTRTRTKSGKATLNIAELVEGEWEDRSAERYKDTQAIISDIIGMDSLTLKACGLIMQDQYGLFLQADKEARMNILGNILGLGIYDRMEDLATTALTNKNREIKNILDKVADITAALPDAGELAASIEITKKDIADLQKRADEKSAEIDGTKVRLNTKVEAMQRAVRIQAEIATLEMKKNTAITNKTTQSLIANGATAALSEEAQIKAGVAEYEQLLEQEKALISARDRRDDLTERGKALTDEVIAFSAAKEKAEKDLQQTTERIATINSKLCDAPLLEEKHAEYLKVQAAVEEMQKSAEEYTSLTKALAEAQAEYAKVESKYALEKRTVDGEIVACEAEVTLLENSDCPISEKASCKFLSKAIAAKEKLPEWKAKAEELAANEAEALAENQKAVDLARVAVEASKYTPEALNALRANLSALRTYEERYAELATLNSQKETADTLLKTYAAAVEENEKKLRNTEAERDKVMDDLAKAQEAAGGYDAVSAKISAAKVWVEKDKELPAMRERLASANVRIGELETEIAQYDADIAQKREEHAAEKLASEGAAELEKLVKQADEIINGLRTEIQQKSMSLGALTKQAETAEQSRQTAKELQKQTESLAHTASLYEDLKKAFSQDGIPHNVIRSLIPIFEATATGILGQMSGGKMSVEFVTEKVLKSNNKKEVTTLDIIINDCTTGRLPYMSRSGGERVKAALSVILALSEIKSTKAGVQLGFLFIDEPPFLDAQGVQAYCDALEAIQSRYSSLKIMAITHDPTMKSRFPQSVDVVKTADGSKVIYQ</sequence>
<dbReference type="InterPro" id="IPR027417">
    <property type="entry name" value="P-loop_NTPase"/>
</dbReference>
<feature type="coiled-coil region" evidence="1">
    <location>
        <begin position="624"/>
        <end position="675"/>
    </location>
</feature>
<feature type="domain" description="Calcineurin-like phosphoesterase" evidence="2">
    <location>
        <begin position="1"/>
        <end position="232"/>
    </location>
</feature>
<evidence type="ECO:0000259" key="3">
    <source>
        <dbReference type="Pfam" id="PF13476"/>
    </source>
</evidence>
<dbReference type="InterPro" id="IPR029052">
    <property type="entry name" value="Metallo-depent_PP-like"/>
</dbReference>
<organism evidence="4">
    <name type="scientific">Siphoviridae sp. ctdHi7</name>
    <dbReference type="NCBI Taxonomy" id="2825577"/>
    <lineage>
        <taxon>Viruses</taxon>
        <taxon>Duplodnaviria</taxon>
        <taxon>Heunggongvirae</taxon>
        <taxon>Uroviricota</taxon>
        <taxon>Caudoviricetes</taxon>
    </lineage>
</organism>